<evidence type="ECO:0000256" key="6">
    <source>
        <dbReference type="ARBA" id="ARBA00023102"/>
    </source>
</evidence>
<comment type="subunit">
    <text evidence="3">Heterodimer of HisH and HisF.</text>
</comment>
<accession>A0A5E6ZGM0</accession>
<dbReference type="GO" id="GO:0000107">
    <property type="term" value="F:imidazoleglycerol-phosphate synthase activity"/>
    <property type="evidence" value="ECO:0007669"/>
    <property type="project" value="InterPro"/>
</dbReference>
<dbReference type="InterPro" id="IPR050064">
    <property type="entry name" value="IGPS_HisA/HisF"/>
</dbReference>
<dbReference type="GO" id="GO:0000105">
    <property type="term" value="P:L-histidine biosynthetic process"/>
    <property type="evidence" value="ECO:0007669"/>
    <property type="project" value="UniProtKB-UniPathway"/>
</dbReference>
<comment type="similarity">
    <text evidence="2 11">Belongs to the HisA/HisF family.</text>
</comment>
<comment type="pathway">
    <text evidence="1">Amino-acid biosynthesis; L-histidine biosynthesis; L-histidine from 5-phospho-alpha-D-ribose 1-diphosphate: step 5/9.</text>
</comment>
<evidence type="ECO:0000256" key="3">
    <source>
        <dbReference type="ARBA" id="ARBA00011152"/>
    </source>
</evidence>
<comment type="catalytic activity">
    <reaction evidence="10">
        <text>5-[(5-phospho-1-deoxy-D-ribulos-1-ylimino)methylamino]-1-(5-phospho-beta-D-ribosyl)imidazole-4-carboxamide + L-glutamine = D-erythro-1-(imidazol-4-yl)glycerol 3-phosphate + 5-amino-1-(5-phospho-beta-D-ribosyl)imidazole-4-carboxamide + L-glutamate + H(+)</text>
        <dbReference type="Rhea" id="RHEA:24793"/>
        <dbReference type="ChEBI" id="CHEBI:15378"/>
        <dbReference type="ChEBI" id="CHEBI:29985"/>
        <dbReference type="ChEBI" id="CHEBI:58278"/>
        <dbReference type="ChEBI" id="CHEBI:58359"/>
        <dbReference type="ChEBI" id="CHEBI:58475"/>
        <dbReference type="ChEBI" id="CHEBI:58525"/>
        <dbReference type="EC" id="4.3.2.10"/>
    </reaction>
</comment>
<dbReference type="InterPro" id="IPR004651">
    <property type="entry name" value="HisF"/>
</dbReference>
<dbReference type="UniPathway" id="UPA00031">
    <property type="reaction ID" value="UER00010"/>
</dbReference>
<evidence type="ECO:0000256" key="8">
    <source>
        <dbReference type="ARBA" id="ARBA00025475"/>
    </source>
</evidence>
<evidence type="ECO:0000256" key="2">
    <source>
        <dbReference type="ARBA" id="ARBA00009667"/>
    </source>
</evidence>
<dbReference type="Proteomes" id="UP000337909">
    <property type="component" value="Unassembled WGS sequence"/>
</dbReference>
<sequence>MLRPRIIPCLLIRNKGLVKTVKFKDSKYIGDPLNAVKIFNEKEVDELIVLDIDASAEGREPDYALIKKMAMECRMPFCYGGGISTANQARKIIGLGVEKIAISSAAIENPALVKEIAQEIGSQSVVVVLDVKKKLLGGRYDVWINNGKKNTGKCLLEMCSELQEQGVGEIVINSIDYDGVMKGYNLDVAGKVHDKVHVPLTILGGAGSIDDIGALINKFGVVGAAAGSLFVFKGVYKAVLINYPTFAERDSLLDRYFPK</sequence>
<evidence type="ECO:0000313" key="12">
    <source>
        <dbReference type="EMBL" id="VVN65246.1"/>
    </source>
</evidence>
<evidence type="ECO:0000256" key="11">
    <source>
        <dbReference type="RuleBase" id="RU003657"/>
    </source>
</evidence>
<evidence type="ECO:0000256" key="10">
    <source>
        <dbReference type="ARBA" id="ARBA00047838"/>
    </source>
</evidence>
<dbReference type="Pfam" id="PF00977">
    <property type="entry name" value="His_biosynth"/>
    <property type="match status" value="1"/>
</dbReference>
<name>A0A5E6ZGM0_PSEFL</name>
<evidence type="ECO:0000256" key="9">
    <source>
        <dbReference type="ARBA" id="ARBA00030264"/>
    </source>
</evidence>
<dbReference type="OrthoDB" id="9807749at2"/>
<dbReference type="SUPFAM" id="SSF51366">
    <property type="entry name" value="Ribulose-phoshate binding barrel"/>
    <property type="match status" value="1"/>
</dbReference>
<dbReference type="RefSeq" id="WP_150640188.1">
    <property type="nucleotide sequence ID" value="NZ_CABVHQ010000001.1"/>
</dbReference>
<dbReference type="NCBIfam" id="NF038364">
    <property type="entry name" value="AglZ_HisF2_fam"/>
    <property type="match status" value="1"/>
</dbReference>
<dbReference type="InterPro" id="IPR013785">
    <property type="entry name" value="Aldolase_TIM"/>
</dbReference>
<dbReference type="GO" id="GO:0016829">
    <property type="term" value="F:lyase activity"/>
    <property type="evidence" value="ECO:0007669"/>
    <property type="project" value="UniProtKB-KW"/>
</dbReference>
<dbReference type="PANTHER" id="PTHR21235:SF2">
    <property type="entry name" value="IMIDAZOLE GLYCEROL PHOSPHATE SYNTHASE HISHF"/>
    <property type="match status" value="1"/>
</dbReference>
<keyword evidence="6 11" id="KW-0368">Histidine biosynthesis</keyword>
<evidence type="ECO:0000256" key="5">
    <source>
        <dbReference type="ARBA" id="ARBA00022605"/>
    </source>
</evidence>
<gene>
    <name evidence="12" type="primary">hisF_1</name>
    <name evidence="12" type="ORF">PS691_00052</name>
</gene>
<evidence type="ECO:0000256" key="7">
    <source>
        <dbReference type="ARBA" id="ARBA00023239"/>
    </source>
</evidence>
<dbReference type="InterPro" id="IPR011060">
    <property type="entry name" value="RibuloseP-bd_barrel"/>
</dbReference>
<comment type="function">
    <text evidence="8">IGPS catalyzes the conversion of PRFAR and glutamine to IGP, AICAR and glutamate. The HisF subunit catalyzes the cyclization activity that produces IGP and AICAR from PRFAR using the ammonia provided by the HisH subunit.</text>
</comment>
<dbReference type="PANTHER" id="PTHR21235">
    <property type="entry name" value="IMIDAZOLE GLYCEROL PHOSPHATE SYNTHASE SUBUNIT HISF/H IGP SYNTHASE SUBUNIT HISF/H"/>
    <property type="match status" value="1"/>
</dbReference>
<dbReference type="CDD" id="cd04731">
    <property type="entry name" value="HisF"/>
    <property type="match status" value="1"/>
</dbReference>
<organism evidence="12 13">
    <name type="scientific">Pseudomonas fluorescens</name>
    <dbReference type="NCBI Taxonomy" id="294"/>
    <lineage>
        <taxon>Bacteria</taxon>
        <taxon>Pseudomonadati</taxon>
        <taxon>Pseudomonadota</taxon>
        <taxon>Gammaproteobacteria</taxon>
        <taxon>Pseudomonadales</taxon>
        <taxon>Pseudomonadaceae</taxon>
        <taxon>Pseudomonas</taxon>
    </lineage>
</organism>
<dbReference type="EMBL" id="CABVHQ010000001">
    <property type="protein sequence ID" value="VVN65246.1"/>
    <property type="molecule type" value="Genomic_DNA"/>
</dbReference>
<proteinExistence type="inferred from homology"/>
<keyword evidence="5 11" id="KW-0028">Amino-acid biosynthesis</keyword>
<evidence type="ECO:0000313" key="13">
    <source>
        <dbReference type="Proteomes" id="UP000337909"/>
    </source>
</evidence>
<evidence type="ECO:0000256" key="4">
    <source>
        <dbReference type="ARBA" id="ARBA00012809"/>
    </source>
</evidence>
<keyword evidence="7 12" id="KW-0456">Lyase</keyword>
<evidence type="ECO:0000256" key="1">
    <source>
        <dbReference type="ARBA" id="ARBA00005091"/>
    </source>
</evidence>
<dbReference type="EC" id="4.3.2.10" evidence="4"/>
<dbReference type="Gene3D" id="3.20.20.70">
    <property type="entry name" value="Aldolase class I"/>
    <property type="match status" value="1"/>
</dbReference>
<dbReference type="AlphaFoldDB" id="A0A5E6ZGM0"/>
<reference evidence="12 13" key="1">
    <citation type="submission" date="2019-09" db="EMBL/GenBank/DDBJ databases">
        <authorList>
            <person name="Chandra G."/>
            <person name="Truman W A."/>
        </authorList>
    </citation>
    <scope>NUCLEOTIDE SEQUENCE [LARGE SCALE GENOMIC DNA]</scope>
    <source>
        <strain evidence="12">PS691</strain>
    </source>
</reference>
<protein>
    <recommendedName>
        <fullName evidence="4">imidazole glycerol-phosphate synthase</fullName>
        <ecNumber evidence="4">4.3.2.10</ecNumber>
    </recommendedName>
    <alternativeName>
        <fullName evidence="9">IGP synthase cyclase subunit</fullName>
    </alternativeName>
</protein>
<dbReference type="InterPro" id="IPR006062">
    <property type="entry name" value="His_biosynth"/>
</dbReference>